<proteinExistence type="predicted"/>
<dbReference type="EMBL" id="SRSC01000004">
    <property type="protein sequence ID" value="TGU70793.1"/>
    <property type="molecule type" value="Genomic_DNA"/>
</dbReference>
<evidence type="ECO:0000313" key="1">
    <source>
        <dbReference type="EMBL" id="TGU70793.1"/>
    </source>
</evidence>
<comment type="caution">
    <text evidence="1">The sequence shown here is derived from an EMBL/GenBank/DDBJ whole genome shotgun (WGS) entry which is preliminary data.</text>
</comment>
<evidence type="ECO:0000313" key="2">
    <source>
        <dbReference type="Proteomes" id="UP000306416"/>
    </source>
</evidence>
<dbReference type="AlphaFoldDB" id="A0A4S1CCA0"/>
<evidence type="ECO:0008006" key="3">
    <source>
        <dbReference type="Google" id="ProtNLM"/>
    </source>
</evidence>
<organism evidence="1 2">
    <name type="scientific">Geomonas terrae</name>
    <dbReference type="NCBI Taxonomy" id="2562681"/>
    <lineage>
        <taxon>Bacteria</taxon>
        <taxon>Pseudomonadati</taxon>
        <taxon>Thermodesulfobacteriota</taxon>
        <taxon>Desulfuromonadia</taxon>
        <taxon>Geobacterales</taxon>
        <taxon>Geobacteraceae</taxon>
        <taxon>Geomonas</taxon>
    </lineage>
</organism>
<keyword evidence="2" id="KW-1185">Reference proteome</keyword>
<protein>
    <recommendedName>
        <fullName evidence="3">Ribbon-helix-helix protein, CopG family</fullName>
    </recommendedName>
</protein>
<sequence>MKERSQKKVNIISIRMSDDERDAIQRLMDKRGKKASFIMREAFALFREQWEVSRGEATH</sequence>
<dbReference type="RefSeq" id="WP_135872130.1">
    <property type="nucleotide sequence ID" value="NZ_SRSC01000004.1"/>
</dbReference>
<accession>A0A4S1CCA0</accession>
<gene>
    <name evidence="1" type="ORF">E4633_17535</name>
</gene>
<dbReference type="Proteomes" id="UP000306416">
    <property type="component" value="Unassembled WGS sequence"/>
</dbReference>
<name>A0A4S1CCA0_9BACT</name>
<reference evidence="1 2" key="1">
    <citation type="submission" date="2019-04" db="EMBL/GenBank/DDBJ databases">
        <title>Geobacter oryzae sp. nov., ferric-reducing bacteria isolated from paddy soil.</title>
        <authorList>
            <person name="Xu Z."/>
            <person name="Masuda Y."/>
            <person name="Itoh H."/>
            <person name="Senoo K."/>
        </authorList>
    </citation>
    <scope>NUCLEOTIDE SEQUENCE [LARGE SCALE GENOMIC DNA]</scope>
    <source>
        <strain evidence="1 2">Red111</strain>
    </source>
</reference>